<dbReference type="InterPro" id="IPR001841">
    <property type="entry name" value="Znf_RING"/>
</dbReference>
<organism evidence="3 4">
    <name type="scientific">Mycena chlorophos</name>
    <name type="common">Agaric fungus</name>
    <name type="synonym">Agaricus chlorophos</name>
    <dbReference type="NCBI Taxonomy" id="658473"/>
    <lineage>
        <taxon>Eukaryota</taxon>
        <taxon>Fungi</taxon>
        <taxon>Dikarya</taxon>
        <taxon>Basidiomycota</taxon>
        <taxon>Agaricomycotina</taxon>
        <taxon>Agaricomycetes</taxon>
        <taxon>Agaricomycetidae</taxon>
        <taxon>Agaricales</taxon>
        <taxon>Marasmiineae</taxon>
        <taxon>Mycenaceae</taxon>
        <taxon>Mycena</taxon>
    </lineage>
</organism>
<evidence type="ECO:0000313" key="3">
    <source>
        <dbReference type="EMBL" id="KAF7319094.1"/>
    </source>
</evidence>
<dbReference type="GO" id="GO:0016567">
    <property type="term" value="P:protein ubiquitination"/>
    <property type="evidence" value="ECO:0007669"/>
    <property type="project" value="TreeGrafter"/>
</dbReference>
<feature type="region of interest" description="Disordered" evidence="1">
    <location>
        <begin position="53"/>
        <end position="79"/>
    </location>
</feature>
<dbReference type="SMART" id="SM00184">
    <property type="entry name" value="RING"/>
    <property type="match status" value="1"/>
</dbReference>
<reference evidence="3" key="1">
    <citation type="submission" date="2020-05" db="EMBL/GenBank/DDBJ databases">
        <title>Mycena genomes resolve the evolution of fungal bioluminescence.</title>
        <authorList>
            <person name="Tsai I.J."/>
        </authorList>
    </citation>
    <scope>NUCLEOTIDE SEQUENCE</scope>
    <source>
        <strain evidence="3">110903Hualien_Pintung</strain>
    </source>
</reference>
<gene>
    <name evidence="3" type="ORF">HMN09_00245700</name>
</gene>
<feature type="compositionally biased region" description="Basic and acidic residues" evidence="1">
    <location>
        <begin position="598"/>
        <end position="609"/>
    </location>
</feature>
<evidence type="ECO:0000313" key="4">
    <source>
        <dbReference type="Proteomes" id="UP000613580"/>
    </source>
</evidence>
<dbReference type="Gene3D" id="3.30.40.10">
    <property type="entry name" value="Zinc/RING finger domain, C3HC4 (zinc finger)"/>
    <property type="match status" value="1"/>
</dbReference>
<feature type="region of interest" description="Disordered" evidence="1">
    <location>
        <begin position="465"/>
        <end position="515"/>
    </location>
</feature>
<dbReference type="GO" id="GO:0008270">
    <property type="term" value="F:zinc ion binding"/>
    <property type="evidence" value="ECO:0007669"/>
    <property type="project" value="UniProtKB-KW"/>
</dbReference>
<feature type="region of interest" description="Disordered" evidence="1">
    <location>
        <begin position="330"/>
        <end position="367"/>
    </location>
</feature>
<feature type="region of interest" description="Disordered" evidence="1">
    <location>
        <begin position="224"/>
        <end position="252"/>
    </location>
</feature>
<proteinExistence type="predicted"/>
<protein>
    <submittedName>
        <fullName evidence="3">RING-type domain-containing protein</fullName>
    </submittedName>
</protein>
<feature type="compositionally biased region" description="Polar residues" evidence="1">
    <location>
        <begin position="59"/>
        <end position="72"/>
    </location>
</feature>
<accession>A0A8H6WHQ9</accession>
<comment type="caution">
    <text evidence="3">The sequence shown here is derived from an EMBL/GenBank/DDBJ whole genome shotgun (WGS) entry which is preliminary data.</text>
</comment>
<evidence type="ECO:0000256" key="1">
    <source>
        <dbReference type="SAM" id="MobiDB-lite"/>
    </source>
</evidence>
<sequence>MRGISVCLEIEARDGRLRWYKFSVRQPCLFPTTMAWYQAQFSTRRFAPGLNQPPVSLATLGQQPETKPSATPDSLFGPNIGPIQPGPAWTTAATQPKRLVEPDELTTDTVRTWIEKSKIPTTATTTLQALVNLRRPTLRLSPVAAAPGLRLRDAPHLLEFVFDCAAPQCGVHVHVHLPPTHPDAPAHGGSLRVFEAVVQGGFGRALGSSDAAIVELARFERVSADATTPPTETTPDAATPAAPSAPDAPSRRRFTPFRLRRHRTEIRAAPVGAAVAVVDTGDKKPEEQEDDGKGVRLTIRLVALDAEGRELDSPNEHTVYLVVGRLGDTPIPPAPAPEKAEATATEGSDEKKEDADIDNTPDPDGRPWLVRVVKREATIGPHTFHLHEIYGLSSAAAAAPAPAATTTTYPPQPPADDPPERECLLCLSSPREVVLLPCRHLVACRPCAVNMVEFGAGGAIAAEEPAPVEPSAPAEGEAGASAAEGEAATGVDGASPAPAAPATAPAPVTTTATRRKRKAKGWFCPVCRQPYTSLLRITTSPPPADAQVPVTAAPSTANAATTEAVAAPTVASAATEESNSGGGGILSNLRPAFLRGLSIRERAPPRDAEAQTQAPAPVPAAA</sequence>
<feature type="compositionally biased region" description="Low complexity" evidence="1">
    <location>
        <begin position="224"/>
        <end position="248"/>
    </location>
</feature>
<feature type="region of interest" description="Disordered" evidence="1">
    <location>
        <begin position="597"/>
        <end position="622"/>
    </location>
</feature>
<keyword evidence="4" id="KW-1185">Reference proteome</keyword>
<dbReference type="AlphaFoldDB" id="A0A8H6WHQ9"/>
<dbReference type="GO" id="GO:0061630">
    <property type="term" value="F:ubiquitin protein ligase activity"/>
    <property type="evidence" value="ECO:0007669"/>
    <property type="project" value="UniProtKB-EC"/>
</dbReference>
<dbReference type="InterPro" id="IPR045194">
    <property type="entry name" value="MGRN1/RNF157-like"/>
</dbReference>
<dbReference type="Proteomes" id="UP000613580">
    <property type="component" value="Unassembled WGS sequence"/>
</dbReference>
<dbReference type="Pfam" id="PF13920">
    <property type="entry name" value="zf-C3HC4_3"/>
    <property type="match status" value="1"/>
</dbReference>
<name>A0A8H6WHQ9_MYCCL</name>
<dbReference type="SUPFAM" id="SSF57850">
    <property type="entry name" value="RING/U-box"/>
    <property type="match status" value="1"/>
</dbReference>
<feature type="domain" description="RING-type" evidence="2">
    <location>
        <begin position="423"/>
        <end position="527"/>
    </location>
</feature>
<evidence type="ECO:0000259" key="2">
    <source>
        <dbReference type="SMART" id="SM00184"/>
    </source>
</evidence>
<dbReference type="PANTHER" id="PTHR22996">
    <property type="entry name" value="MAHOGUNIN"/>
    <property type="match status" value="1"/>
</dbReference>
<dbReference type="PANTHER" id="PTHR22996:SF0">
    <property type="entry name" value="RE60872P-RELATED"/>
    <property type="match status" value="1"/>
</dbReference>
<dbReference type="InterPro" id="IPR013083">
    <property type="entry name" value="Znf_RING/FYVE/PHD"/>
</dbReference>
<dbReference type="GO" id="GO:0005737">
    <property type="term" value="C:cytoplasm"/>
    <property type="evidence" value="ECO:0007669"/>
    <property type="project" value="TreeGrafter"/>
</dbReference>
<feature type="compositionally biased region" description="Low complexity" evidence="1">
    <location>
        <begin position="610"/>
        <end position="622"/>
    </location>
</feature>
<feature type="compositionally biased region" description="Low complexity" evidence="1">
    <location>
        <begin position="465"/>
        <end position="512"/>
    </location>
</feature>
<dbReference type="OrthoDB" id="1711136at2759"/>
<dbReference type="EMBL" id="JACAZE010000003">
    <property type="protein sequence ID" value="KAF7319094.1"/>
    <property type="molecule type" value="Genomic_DNA"/>
</dbReference>